<dbReference type="AlphaFoldDB" id="A0ABD6B7W6"/>
<dbReference type="RefSeq" id="WP_379818782.1">
    <property type="nucleotide sequence ID" value="NZ_JBHUDH010000143.1"/>
</dbReference>
<evidence type="ECO:0008006" key="5">
    <source>
        <dbReference type="Google" id="ProtNLM"/>
    </source>
</evidence>
<keyword evidence="4" id="KW-1185">Reference proteome</keyword>
<comment type="caution">
    <text evidence="3">The sequence shown here is derived from an EMBL/GenBank/DDBJ whole genome shotgun (WGS) entry which is preliminary data.</text>
</comment>
<evidence type="ECO:0000256" key="2">
    <source>
        <dbReference type="SAM" id="Phobius"/>
    </source>
</evidence>
<reference evidence="3 4" key="1">
    <citation type="journal article" date="2019" name="Int. J. Syst. Evol. Microbiol.">
        <title>The Global Catalogue of Microorganisms (GCM) 10K type strain sequencing project: providing services to taxonomists for standard genome sequencing and annotation.</title>
        <authorList>
            <consortium name="The Broad Institute Genomics Platform"/>
            <consortium name="The Broad Institute Genome Sequencing Center for Infectious Disease"/>
            <person name="Wu L."/>
            <person name="Ma J."/>
        </authorList>
    </citation>
    <scope>NUCLEOTIDE SEQUENCE [LARGE SCALE GENOMIC DNA]</scope>
    <source>
        <strain evidence="3 4">CGMCC 1.12285</strain>
    </source>
</reference>
<keyword evidence="2" id="KW-0472">Membrane</keyword>
<name>A0ABD6B7W6_9EURY</name>
<gene>
    <name evidence="3" type="ORF">ACFR9S_12275</name>
</gene>
<dbReference type="Proteomes" id="UP001597111">
    <property type="component" value="Unassembled WGS sequence"/>
</dbReference>
<evidence type="ECO:0000256" key="1">
    <source>
        <dbReference type="SAM" id="MobiDB-lite"/>
    </source>
</evidence>
<keyword evidence="2" id="KW-1133">Transmembrane helix</keyword>
<keyword evidence="2" id="KW-0812">Transmembrane</keyword>
<sequence length="582" mass="63266">MRGRSRGVVAVVALLALLAVAAGAPTVTAQENETANTTANTTVETGPYTLEELRDRGVRGSETAPPSVRRYGDGQLWLRYALTGLGSSAGNPATYNYLSSGTTVKRDEVYLGGFLGWDTTTELDVELVYWQKGQVRVEDEEGNVRYEPAAVNQTVEETSVTLSGGYDRESIDLLTSYDELERVTMFVSGPDGDATWRFNIKTSVLAQPVSIDTRSDLALWGLGFVLLMLVLTLALMKLAHRLHERAGKGPGYPIWLYIAGAFPIGFLTFVLGYQQVLSTVAEAPWILIPLVALFATIAAINWWGDDTESVGVVHVDMTSPQAHEDGSGDIPVRVESYEVAEVDGVRGLVVDGITPYLARARGAIPELSLFCGGEERTEDPSLRFPGRGSYDTIYFADPFESDPTTVKREGWSLSHLYEPPETDPDAGAVDQIVDQLTAVAWERLIPAAGILAAGWLLGGLLVASSAIGLLVSAIPAAMYAGQPVKGFAEWHLAPASYGSVLVALVDAKEEFDEVADRDYFRQKYHEEMGKNAAEHKRQTEESELSRFEQVMEELNGDVPEDLDSELTQDSAQQARTEAASDD</sequence>
<accession>A0ABD6B7W6</accession>
<feature type="transmembrane region" description="Helical" evidence="2">
    <location>
        <begin position="252"/>
        <end position="273"/>
    </location>
</feature>
<feature type="compositionally biased region" description="Acidic residues" evidence="1">
    <location>
        <begin position="550"/>
        <end position="566"/>
    </location>
</feature>
<feature type="transmembrane region" description="Helical" evidence="2">
    <location>
        <begin position="285"/>
        <end position="304"/>
    </location>
</feature>
<protein>
    <recommendedName>
        <fullName evidence="5">DUF2207 domain-containing protein</fullName>
    </recommendedName>
</protein>
<organism evidence="3 4">
    <name type="scientific">Halolamina salina</name>
    <dbReference type="NCBI Taxonomy" id="1220023"/>
    <lineage>
        <taxon>Archaea</taxon>
        <taxon>Methanobacteriati</taxon>
        <taxon>Methanobacteriota</taxon>
        <taxon>Stenosarchaea group</taxon>
        <taxon>Halobacteria</taxon>
        <taxon>Halobacteriales</taxon>
        <taxon>Haloferacaceae</taxon>
    </lineage>
</organism>
<feature type="region of interest" description="Disordered" evidence="1">
    <location>
        <begin position="530"/>
        <end position="582"/>
    </location>
</feature>
<evidence type="ECO:0000313" key="4">
    <source>
        <dbReference type="Proteomes" id="UP001597111"/>
    </source>
</evidence>
<proteinExistence type="predicted"/>
<feature type="transmembrane region" description="Helical" evidence="2">
    <location>
        <begin position="217"/>
        <end position="240"/>
    </location>
</feature>
<feature type="compositionally biased region" description="Basic and acidic residues" evidence="1">
    <location>
        <begin position="530"/>
        <end position="546"/>
    </location>
</feature>
<feature type="transmembrane region" description="Helical" evidence="2">
    <location>
        <begin position="450"/>
        <end position="474"/>
    </location>
</feature>
<evidence type="ECO:0000313" key="3">
    <source>
        <dbReference type="EMBL" id="MFD1527061.1"/>
    </source>
</evidence>
<dbReference type="EMBL" id="JBHUDH010000143">
    <property type="protein sequence ID" value="MFD1527061.1"/>
    <property type="molecule type" value="Genomic_DNA"/>
</dbReference>